<keyword evidence="5" id="KW-1185">Reference proteome</keyword>
<dbReference type="InterPro" id="IPR006015">
    <property type="entry name" value="Universal_stress_UspA"/>
</dbReference>
<name>A0A3R7F7L7_9ACTN</name>
<evidence type="ECO:0000313" key="4">
    <source>
        <dbReference type="EMBL" id="RKM92333.1"/>
    </source>
</evidence>
<reference evidence="4 5" key="1">
    <citation type="journal article" date="2014" name="Genome Announc.">
        <title>Draft Genome Sequence of Streptomyces fradiae ATCC 19609, a Strain Highly Sensitive to Antibiotics.</title>
        <authorList>
            <person name="Bekker O.B."/>
            <person name="Klimina K.M."/>
            <person name="Vatlin A.A."/>
            <person name="Zakharevich N.V."/>
            <person name="Kasianov A.S."/>
            <person name="Danilenko V.N."/>
        </authorList>
    </citation>
    <scope>NUCLEOTIDE SEQUENCE [LARGE SCALE GENOMIC DNA]</scope>
    <source>
        <strain evidence="4 5">ATCC 19609</strain>
    </source>
</reference>
<dbReference type="AlphaFoldDB" id="A0A3R7F7L7"/>
<dbReference type="Proteomes" id="UP000028058">
    <property type="component" value="Unassembled WGS sequence"/>
</dbReference>
<dbReference type="Pfam" id="PF00582">
    <property type="entry name" value="Usp"/>
    <property type="match status" value="2"/>
</dbReference>
<evidence type="ECO:0000313" key="5">
    <source>
        <dbReference type="Proteomes" id="UP000028058"/>
    </source>
</evidence>
<feature type="compositionally biased region" description="Basic residues" evidence="2">
    <location>
        <begin position="174"/>
        <end position="184"/>
    </location>
</feature>
<feature type="domain" description="UspA" evidence="3">
    <location>
        <begin position="193"/>
        <end position="231"/>
    </location>
</feature>
<evidence type="ECO:0000259" key="3">
    <source>
        <dbReference type="Pfam" id="PF00582"/>
    </source>
</evidence>
<dbReference type="Gene3D" id="3.40.50.620">
    <property type="entry name" value="HUPs"/>
    <property type="match status" value="2"/>
</dbReference>
<gene>
    <name evidence="4" type="ORF">SFRA_025215</name>
</gene>
<sequence>MVVGVDDSVASVRALDMAAREAEHCGALLEIVHAVPALDRAGPILESAVSRVMERHPELPVTGTPVVGDPARALVRRGRNAVLTVVGHRGLGGAAGLLLGSVSLRVAAGARGPLLVVRGSRLPGERRPERRGVLLGADEATDAEAAVYAFREAERRGTALRIRQTGPPAPARSRAGRRRAHDRRRGLLWATGRADVVVVPAHRRPGPFGPRLSPVAQALLRRSHCPVILVPVTAPAHRSIGTAA</sequence>
<dbReference type="PANTHER" id="PTHR46268:SF6">
    <property type="entry name" value="UNIVERSAL STRESS PROTEIN UP12"/>
    <property type="match status" value="1"/>
</dbReference>
<comment type="caution">
    <text evidence="4">The sequence shown here is derived from an EMBL/GenBank/DDBJ whole genome shotgun (WGS) entry which is preliminary data.</text>
</comment>
<evidence type="ECO:0000256" key="1">
    <source>
        <dbReference type="ARBA" id="ARBA00008791"/>
    </source>
</evidence>
<dbReference type="InterPro" id="IPR006016">
    <property type="entry name" value="UspA"/>
</dbReference>
<dbReference type="PANTHER" id="PTHR46268">
    <property type="entry name" value="STRESS RESPONSE PROTEIN NHAX"/>
    <property type="match status" value="1"/>
</dbReference>
<feature type="region of interest" description="Disordered" evidence="2">
    <location>
        <begin position="164"/>
        <end position="184"/>
    </location>
</feature>
<evidence type="ECO:0000256" key="2">
    <source>
        <dbReference type="SAM" id="MobiDB-lite"/>
    </source>
</evidence>
<comment type="similarity">
    <text evidence="1">Belongs to the universal stress protein A family.</text>
</comment>
<dbReference type="SUPFAM" id="SSF52402">
    <property type="entry name" value="Adenine nucleotide alpha hydrolases-like"/>
    <property type="match status" value="2"/>
</dbReference>
<dbReference type="OrthoDB" id="3865341at2"/>
<dbReference type="EMBL" id="JNAD02000014">
    <property type="protein sequence ID" value="RKM92333.1"/>
    <property type="molecule type" value="Genomic_DNA"/>
</dbReference>
<dbReference type="PRINTS" id="PR01438">
    <property type="entry name" value="UNVRSLSTRESS"/>
</dbReference>
<dbReference type="InterPro" id="IPR014729">
    <property type="entry name" value="Rossmann-like_a/b/a_fold"/>
</dbReference>
<organism evidence="4 5">
    <name type="scientific">Streptomyces xinghaiensis</name>
    <dbReference type="NCBI Taxonomy" id="1038928"/>
    <lineage>
        <taxon>Bacteria</taxon>
        <taxon>Bacillati</taxon>
        <taxon>Actinomycetota</taxon>
        <taxon>Actinomycetes</taxon>
        <taxon>Kitasatosporales</taxon>
        <taxon>Streptomycetaceae</taxon>
        <taxon>Streptomyces</taxon>
    </lineage>
</organism>
<proteinExistence type="inferred from homology"/>
<protein>
    <submittedName>
        <fullName evidence="4">Universal stress protein</fullName>
    </submittedName>
</protein>
<accession>A0A3R7F7L7</accession>
<feature type="domain" description="UspA" evidence="3">
    <location>
        <begin position="2"/>
        <end position="118"/>
    </location>
</feature>